<dbReference type="FunFam" id="1.25.10.10:FF:000085">
    <property type="entry name" value="Wings apart-like protein homolog"/>
    <property type="match status" value="1"/>
</dbReference>
<dbReference type="GO" id="GO:0005634">
    <property type="term" value="C:nucleus"/>
    <property type="evidence" value="ECO:0007669"/>
    <property type="project" value="UniProtKB-SubCell"/>
</dbReference>
<dbReference type="InterPro" id="IPR022771">
    <property type="entry name" value="WAPL_C"/>
</dbReference>
<feature type="compositionally biased region" description="Polar residues" evidence="18">
    <location>
        <begin position="117"/>
        <end position="141"/>
    </location>
</feature>
<dbReference type="Pfam" id="PF07814">
    <property type="entry name" value="WAPL"/>
    <property type="match status" value="1"/>
</dbReference>
<dbReference type="RefSeq" id="XP_069652165.1">
    <property type="nucleotide sequence ID" value="XM_069796064.1"/>
</dbReference>
<feature type="compositionally biased region" description="Low complexity" evidence="18">
    <location>
        <begin position="85"/>
        <end position="98"/>
    </location>
</feature>
<feature type="compositionally biased region" description="Polar residues" evidence="18">
    <location>
        <begin position="323"/>
        <end position="339"/>
    </location>
</feature>
<feature type="compositionally biased region" description="Basic and acidic residues" evidence="18">
    <location>
        <begin position="1093"/>
        <end position="1104"/>
    </location>
</feature>
<feature type="domain" description="WAPL" evidence="19">
    <location>
        <begin position="635"/>
        <end position="1177"/>
    </location>
</feature>
<evidence type="ECO:0000256" key="6">
    <source>
        <dbReference type="ARBA" id="ARBA00022490"/>
    </source>
</evidence>
<evidence type="ECO:0000259" key="19">
    <source>
        <dbReference type="PROSITE" id="PS51271"/>
    </source>
</evidence>
<dbReference type="Proteomes" id="UP000585422">
    <property type="component" value="Unassembled WGS sequence"/>
</dbReference>
<dbReference type="Gene3D" id="1.25.10.10">
    <property type="entry name" value="Leucine-rich Repeat Variant"/>
    <property type="match status" value="1"/>
</dbReference>
<feature type="compositionally biased region" description="Basic and acidic residues" evidence="18">
    <location>
        <begin position="207"/>
        <end position="221"/>
    </location>
</feature>
<dbReference type="GO" id="GO:0051301">
    <property type="term" value="P:cell division"/>
    <property type="evidence" value="ECO:0007669"/>
    <property type="project" value="UniProtKB-KW"/>
</dbReference>
<evidence type="ECO:0000256" key="10">
    <source>
        <dbReference type="ARBA" id="ARBA00022990"/>
    </source>
</evidence>
<dbReference type="InterPro" id="IPR012502">
    <property type="entry name" value="WAPL_dom"/>
</dbReference>
<comment type="similarity">
    <text evidence="4">Belongs to the WAPL family.</text>
</comment>
<feature type="non-terminal residue" evidence="20">
    <location>
        <position position="1198"/>
    </location>
</feature>
<evidence type="ECO:0000313" key="20">
    <source>
        <dbReference type="EMBL" id="NWZ47884.1"/>
    </source>
</evidence>
<keyword evidence="12" id="KW-0539">Nucleus</keyword>
<evidence type="ECO:0000256" key="15">
    <source>
        <dbReference type="ARBA" id="ARBA00064348"/>
    </source>
</evidence>
<feature type="non-terminal residue" evidence="20">
    <location>
        <position position="1"/>
    </location>
</feature>
<organism evidence="20 21">
    <name type="scientific">Haliaeetus albicilla</name>
    <name type="common">White-tailed sea-eagle</name>
    <name type="synonym">Falco albicilla</name>
    <dbReference type="NCBI Taxonomy" id="8969"/>
    <lineage>
        <taxon>Eukaryota</taxon>
        <taxon>Metazoa</taxon>
        <taxon>Chordata</taxon>
        <taxon>Craniata</taxon>
        <taxon>Vertebrata</taxon>
        <taxon>Euteleostomi</taxon>
        <taxon>Archelosauria</taxon>
        <taxon>Archosauria</taxon>
        <taxon>Dinosauria</taxon>
        <taxon>Saurischia</taxon>
        <taxon>Theropoda</taxon>
        <taxon>Coelurosauria</taxon>
        <taxon>Aves</taxon>
        <taxon>Neognathae</taxon>
        <taxon>Neoaves</taxon>
        <taxon>Telluraves</taxon>
        <taxon>Accipitrimorphae</taxon>
        <taxon>Accipitriformes</taxon>
        <taxon>Accipitridae</taxon>
        <taxon>Accipitrinae</taxon>
        <taxon>Haliaeetus</taxon>
    </lineage>
</organism>
<feature type="compositionally biased region" description="Polar residues" evidence="18">
    <location>
        <begin position="193"/>
        <end position="202"/>
    </location>
</feature>
<feature type="compositionally biased region" description="Basic and acidic residues" evidence="18">
    <location>
        <begin position="540"/>
        <end position="549"/>
    </location>
</feature>
<comment type="function">
    <text evidence="14">Regulator of sister chromatid cohesion in mitosis which negatively regulates cohesin association with chromatin. Involved in both sister chromatid cohesion during interphase and sister-chromatid resolution during early stages of mitosis. Couples DNA replication to sister chromatid cohesion. Cohesion ensures that chromosome partitioning is accurate in both meiotic and mitotic cells and plays an important role in DNA repair.</text>
</comment>
<dbReference type="InterPro" id="IPR011989">
    <property type="entry name" value="ARM-like"/>
</dbReference>
<feature type="compositionally biased region" description="Basic and acidic residues" evidence="18">
    <location>
        <begin position="54"/>
        <end position="66"/>
    </location>
</feature>
<feature type="region of interest" description="Disordered" evidence="18">
    <location>
        <begin position="45"/>
        <end position="160"/>
    </location>
</feature>
<dbReference type="EMBL" id="VZSQ01000019">
    <property type="protein sequence ID" value="NWZ47884.1"/>
    <property type="molecule type" value="Genomic_DNA"/>
</dbReference>
<feature type="region of interest" description="Disordered" evidence="18">
    <location>
        <begin position="1060"/>
        <end position="1109"/>
    </location>
</feature>
<dbReference type="InterPro" id="IPR039874">
    <property type="entry name" value="WAPL"/>
</dbReference>
<evidence type="ECO:0000256" key="8">
    <source>
        <dbReference type="ARBA" id="ARBA00022618"/>
    </source>
</evidence>
<dbReference type="OrthoDB" id="78088at2759"/>
<dbReference type="RefSeq" id="XP_069652166.1">
    <property type="nucleotide sequence ID" value="XM_069796065.1"/>
</dbReference>
<keyword evidence="11" id="KW-0175">Coiled coil</keyword>
<name>A0A7K7MX77_HALAL</name>
<feature type="compositionally biased region" description="Polar residues" evidence="18">
    <location>
        <begin position="1080"/>
        <end position="1091"/>
    </location>
</feature>
<evidence type="ECO:0000256" key="17">
    <source>
        <dbReference type="ARBA" id="ARBA00080613"/>
    </source>
</evidence>
<evidence type="ECO:0000256" key="7">
    <source>
        <dbReference type="ARBA" id="ARBA00022553"/>
    </source>
</evidence>
<dbReference type="PANTHER" id="PTHR22100:SF13">
    <property type="entry name" value="WINGS APART-LIKE PROTEIN HOMOLOG"/>
    <property type="match status" value="1"/>
</dbReference>
<evidence type="ECO:0000256" key="5">
    <source>
        <dbReference type="ARBA" id="ARBA00022454"/>
    </source>
</evidence>
<feature type="region of interest" description="Disordered" evidence="18">
    <location>
        <begin position="185"/>
        <end position="286"/>
    </location>
</feature>
<keyword evidence="10" id="KW-0007">Acetylation</keyword>
<keyword evidence="8" id="KW-0132">Cell division</keyword>
<dbReference type="PROSITE" id="PS51271">
    <property type="entry name" value="WAPL"/>
    <property type="match status" value="1"/>
</dbReference>
<feature type="region of interest" description="Disordered" evidence="18">
    <location>
        <begin position="524"/>
        <end position="561"/>
    </location>
</feature>
<evidence type="ECO:0000256" key="2">
    <source>
        <dbReference type="ARBA" id="ARBA00004286"/>
    </source>
</evidence>
<evidence type="ECO:0000256" key="1">
    <source>
        <dbReference type="ARBA" id="ARBA00004123"/>
    </source>
</evidence>
<keyword evidence="7" id="KW-0597">Phosphoprotein</keyword>
<dbReference type="RefSeq" id="XP_069652163.1">
    <property type="nucleotide sequence ID" value="XM_069796062.1"/>
</dbReference>
<evidence type="ECO:0000256" key="14">
    <source>
        <dbReference type="ARBA" id="ARBA00054706"/>
    </source>
</evidence>
<dbReference type="GO" id="GO:0005694">
    <property type="term" value="C:chromosome"/>
    <property type="evidence" value="ECO:0007669"/>
    <property type="project" value="UniProtKB-SubCell"/>
</dbReference>
<feature type="compositionally biased region" description="Basic and acidic residues" evidence="18">
    <location>
        <begin position="143"/>
        <end position="157"/>
    </location>
</feature>
<comment type="caution">
    <text evidence="20">The sequence shown here is derived from an EMBL/GenBank/DDBJ whole genome shotgun (WGS) entry which is preliminary data.</text>
</comment>
<feature type="region of interest" description="Disordered" evidence="18">
    <location>
        <begin position="1"/>
        <end position="26"/>
    </location>
</feature>
<evidence type="ECO:0000313" key="21">
    <source>
        <dbReference type="Proteomes" id="UP000585422"/>
    </source>
</evidence>
<comment type="subcellular location">
    <subcellularLocation>
        <location evidence="2">Chromosome</location>
    </subcellularLocation>
    <subcellularLocation>
        <location evidence="3">Cytoplasm</location>
    </subcellularLocation>
    <subcellularLocation>
        <location evidence="1">Nucleus</location>
    </subcellularLocation>
</comment>
<keyword evidence="6" id="KW-0963">Cytoplasm</keyword>
<evidence type="ECO:0000256" key="13">
    <source>
        <dbReference type="ARBA" id="ARBA00023306"/>
    </source>
</evidence>
<feature type="region of interest" description="Disordered" evidence="18">
    <location>
        <begin position="470"/>
        <end position="512"/>
    </location>
</feature>
<dbReference type="PANTHER" id="PTHR22100">
    <property type="entry name" value="WINGS APART-LIKE PROTEIN HOMOLOG"/>
    <property type="match status" value="1"/>
</dbReference>
<evidence type="ECO:0000256" key="12">
    <source>
        <dbReference type="ARBA" id="ARBA00023242"/>
    </source>
</evidence>
<sequence length="1198" mass="133579">MTSRFGKTYSRKGGNGSSKFDEVFSNKRTTLSTKWGETTFMAKLGQKRPSVKPDISEVPKKPKVEDEVTEDPFGFDSDEESLPVSSKNLSQAKSSSQLEPGEAAQSEDFSPLLEANSRINQPDSGENVASSKCITFDNTVPLSKEKSTSKNVEDGECKGSSAKLVTADKIQNLNEDNEKNSHFIYENAEDSNKTNTETTDASGYNIEAKDLPDSWDSHTGKTADSPSETSQTKGPLRTHLYEWEDETEDTRTGEYVLDFDNEHLSEMKSKDEECDKEDSENPKEAISEELVQTVPRPSNCRTYCRSNKAKPQGATNFDKLMDGTSQSLSKANSESNNDGLNPARKVSLSSGTSFRGTVGRTRDYTVLHPSCLSVCNVTIQDTMERIDEFTTAAPTDLGEAGRLRKKADIATTKTTTRFRPSNTKSKRDVKLEFFGFDDQDEGGGDEGASRSSGSSNYKIKYFGFDDLSESEDEDEEWQVAERKANKKRSRTAPSSSLQSTSDGNENCSQDSQLSTNADLLEFSEDASGVPEGNKKSTNKQGDKSKENTRKIFSGPKRSPTKAVYNARHWNQPESEALPAPPVLKTPSVPVRLSSKEAIHKDDGVFKAPAPPPKVIKTVTIPTQPYQEIVTALKCRKEDKELYTVVQHVKHFNDVVEFGENQEFTDDIEYLLSGLKSNQPLNTRCLSVISLATKCAMPSFRMHLRAHGMVAMVFKTLDDSQHHQNLSLCTAALMYILSRDRLNMDLDRASLDLMIRLLELEQDASSAKLLNEKDMNKIKEKIRRLCETVHNKHLDLENITTGHLAMETLLSLTSKRAGDWFKEELRLLGGLDHIVDKVKECVDHLSSDENEEKLVASLWGAERCLRVLESVTVHNPENQSYLIAYKDSQLIVSSAKALQHCEELIQRYNRAEDSICLPDNKPLPHQNVTNHVGKAVEDCMRAIIGVLLNLTNDNEWGSTKTGEQDGLIGTAMNCVLQVPKFLPQEQRFDIRVLGLGLLINLVEYSARNRHCLVNMETSCSFDSFCTGEGDDSLKITGQIDAVQALVQLFLERERAAQLAESQTDELIKEAPTAQHDKSGEWQETSGEIQWVSTEKPDSTEEKDKKEEDDEELDLNKALQHAGKHMEDCIVASYTALLLGCLCQESPINVTTVREYLPEGDFSIMTEMLKKFLSFMNLTCAVGTTGQKSISRVIEYLEHC</sequence>
<feature type="compositionally biased region" description="Basic and acidic residues" evidence="18">
    <location>
        <begin position="260"/>
        <end position="286"/>
    </location>
</feature>
<dbReference type="GeneID" id="104313776"/>
<dbReference type="GO" id="GO:0005737">
    <property type="term" value="C:cytoplasm"/>
    <property type="evidence" value="ECO:0007669"/>
    <property type="project" value="UniProtKB-SubCell"/>
</dbReference>
<dbReference type="RefSeq" id="XP_069652164.1">
    <property type="nucleotide sequence ID" value="XM_069796063.1"/>
</dbReference>
<feature type="compositionally biased region" description="Polar residues" evidence="18">
    <location>
        <begin position="491"/>
        <end position="512"/>
    </location>
</feature>
<reference evidence="20 21" key="1">
    <citation type="submission" date="2019-09" db="EMBL/GenBank/DDBJ databases">
        <title>Bird 10,000 Genomes (B10K) Project - Family phase.</title>
        <authorList>
            <person name="Zhang G."/>
        </authorList>
    </citation>
    <scope>NUCLEOTIDE SEQUENCE [LARGE SCALE GENOMIC DNA]</scope>
    <source>
        <strain evidence="20">OUT-0040</strain>
        <tissue evidence="20">Blood</tissue>
    </source>
</reference>
<evidence type="ECO:0000256" key="18">
    <source>
        <dbReference type="SAM" id="MobiDB-lite"/>
    </source>
</evidence>
<evidence type="ECO:0000256" key="16">
    <source>
        <dbReference type="ARBA" id="ARBA00069316"/>
    </source>
</evidence>
<keyword evidence="5" id="KW-0158">Chromosome</keyword>
<dbReference type="AlphaFoldDB" id="A0A7K7MX77"/>
<evidence type="ECO:0000256" key="3">
    <source>
        <dbReference type="ARBA" id="ARBA00004496"/>
    </source>
</evidence>
<keyword evidence="21" id="KW-1185">Reference proteome</keyword>
<accession>A0A7K7MX77</accession>
<gene>
    <name evidence="20" type="primary">Wapl</name>
    <name evidence="20" type="ORF">HALALB_R08213</name>
</gene>
<keyword evidence="13" id="KW-0131">Cell cycle</keyword>
<evidence type="ECO:0000256" key="11">
    <source>
        <dbReference type="ARBA" id="ARBA00023054"/>
    </source>
</evidence>
<evidence type="ECO:0000256" key="9">
    <source>
        <dbReference type="ARBA" id="ARBA00022776"/>
    </source>
</evidence>
<comment type="subunit">
    <text evidence="15">Interacts with the cohesin complex throughout the cell cycle; interacts with both chromatin-bound and soluble pools of the complex. Interacts with RAD21; the interaction is direct. Interacts with PDS5A; the interaction is direct, cohesin-dependent and competitive with CDCA5/SORORIN. Interacts (via FGF motifs) with PDS5B; the interaction is direct. Interacts with a SMC1 protein (SMC1A or SMC1B) and SMC3.</text>
</comment>
<keyword evidence="9" id="KW-0498">Mitosis</keyword>
<feature type="compositionally biased region" description="Polar residues" evidence="18">
    <location>
        <begin position="222"/>
        <end position="233"/>
    </location>
</feature>
<evidence type="ECO:0000256" key="4">
    <source>
        <dbReference type="ARBA" id="ARBA00006854"/>
    </source>
</evidence>
<feature type="region of interest" description="Disordered" evidence="18">
    <location>
        <begin position="302"/>
        <end position="354"/>
    </location>
</feature>
<proteinExistence type="inferred from homology"/>
<protein>
    <recommendedName>
        <fullName evidence="16">Wings apart-like protein homolog</fullName>
    </recommendedName>
    <alternativeName>
        <fullName evidence="17">WAPL cohesin release factor</fullName>
    </alternativeName>
</protein>